<dbReference type="Pfam" id="PF00732">
    <property type="entry name" value="GMC_oxred_N"/>
    <property type="match status" value="1"/>
</dbReference>
<dbReference type="InterPro" id="IPR012132">
    <property type="entry name" value="GMC_OxRdtase"/>
</dbReference>
<evidence type="ECO:0000259" key="6">
    <source>
        <dbReference type="Pfam" id="PF05199"/>
    </source>
</evidence>
<evidence type="ECO:0000259" key="5">
    <source>
        <dbReference type="Pfam" id="PF00732"/>
    </source>
</evidence>
<dbReference type="InterPro" id="IPR000172">
    <property type="entry name" value="GMC_OxRdtase_N"/>
</dbReference>
<proteinExistence type="inferred from homology"/>
<protein>
    <submittedName>
        <fullName evidence="7">Choline oxidase</fullName>
    </submittedName>
</protein>
<comment type="similarity">
    <text evidence="2">Belongs to the GMC oxidoreductase family.</text>
</comment>
<dbReference type="PANTHER" id="PTHR11552:SF147">
    <property type="entry name" value="CHOLINE DEHYDROGENASE, MITOCHONDRIAL"/>
    <property type="match status" value="1"/>
</dbReference>
<gene>
    <name evidence="7" type="ORF">PROFUN_13133</name>
</gene>
<evidence type="ECO:0000256" key="3">
    <source>
        <dbReference type="ARBA" id="ARBA00022630"/>
    </source>
</evidence>
<dbReference type="Gene3D" id="3.50.50.60">
    <property type="entry name" value="FAD/NAD(P)-binding domain"/>
    <property type="match status" value="3"/>
</dbReference>
<keyword evidence="8" id="KW-1185">Reference proteome</keyword>
<dbReference type="AlphaFoldDB" id="A0A2P6N529"/>
<keyword evidence="3" id="KW-0285">Flavoprotein</keyword>
<comment type="cofactor">
    <cofactor evidence="1">
        <name>FAD</name>
        <dbReference type="ChEBI" id="CHEBI:57692"/>
    </cofactor>
</comment>
<comment type="caution">
    <text evidence="7">The sequence shown here is derived from an EMBL/GenBank/DDBJ whole genome shotgun (WGS) entry which is preliminary data.</text>
</comment>
<keyword evidence="4" id="KW-0274">FAD</keyword>
<dbReference type="Gene3D" id="3.30.410.10">
    <property type="entry name" value="Cholesterol Oxidase, domain 2"/>
    <property type="match status" value="1"/>
</dbReference>
<dbReference type="GO" id="GO:0016614">
    <property type="term" value="F:oxidoreductase activity, acting on CH-OH group of donors"/>
    <property type="evidence" value="ECO:0007669"/>
    <property type="project" value="InterPro"/>
</dbReference>
<evidence type="ECO:0000256" key="1">
    <source>
        <dbReference type="ARBA" id="ARBA00001974"/>
    </source>
</evidence>
<feature type="domain" description="Glucose-methanol-choline oxidoreductase C-terminal" evidence="6">
    <location>
        <begin position="495"/>
        <end position="627"/>
    </location>
</feature>
<evidence type="ECO:0000313" key="7">
    <source>
        <dbReference type="EMBL" id="PRP79055.1"/>
    </source>
</evidence>
<dbReference type="STRING" id="1890364.A0A2P6N529"/>
<dbReference type="Proteomes" id="UP000241769">
    <property type="component" value="Unassembled WGS sequence"/>
</dbReference>
<evidence type="ECO:0000256" key="4">
    <source>
        <dbReference type="ARBA" id="ARBA00022827"/>
    </source>
</evidence>
<dbReference type="OrthoDB" id="20088at2759"/>
<dbReference type="InParanoid" id="A0A2P6N529"/>
<dbReference type="InterPro" id="IPR036188">
    <property type="entry name" value="FAD/NAD-bd_sf"/>
</dbReference>
<evidence type="ECO:0000256" key="2">
    <source>
        <dbReference type="ARBA" id="ARBA00010790"/>
    </source>
</evidence>
<dbReference type="EMBL" id="MDYQ01000199">
    <property type="protein sequence ID" value="PRP79055.1"/>
    <property type="molecule type" value="Genomic_DNA"/>
</dbReference>
<dbReference type="SUPFAM" id="SSF51905">
    <property type="entry name" value="FAD/NAD(P)-binding domain"/>
    <property type="match status" value="1"/>
</dbReference>
<reference evidence="7 8" key="1">
    <citation type="journal article" date="2018" name="Genome Biol. Evol.">
        <title>Multiple Roots of Fruiting Body Formation in Amoebozoa.</title>
        <authorList>
            <person name="Hillmann F."/>
            <person name="Forbes G."/>
            <person name="Novohradska S."/>
            <person name="Ferling I."/>
            <person name="Riege K."/>
            <person name="Groth M."/>
            <person name="Westermann M."/>
            <person name="Marz M."/>
            <person name="Spaller T."/>
            <person name="Winckler T."/>
            <person name="Schaap P."/>
            <person name="Glockner G."/>
        </authorList>
    </citation>
    <scope>NUCLEOTIDE SEQUENCE [LARGE SCALE GENOMIC DNA]</scope>
    <source>
        <strain evidence="7 8">Jena</strain>
    </source>
</reference>
<dbReference type="PANTHER" id="PTHR11552">
    <property type="entry name" value="GLUCOSE-METHANOL-CHOLINE GMC OXIDOREDUCTASE"/>
    <property type="match status" value="1"/>
</dbReference>
<evidence type="ECO:0000313" key="8">
    <source>
        <dbReference type="Proteomes" id="UP000241769"/>
    </source>
</evidence>
<dbReference type="PIRSF" id="PIRSF000137">
    <property type="entry name" value="Alcohol_oxidase"/>
    <property type="match status" value="1"/>
</dbReference>
<dbReference type="Pfam" id="PF05199">
    <property type="entry name" value="GMC_oxred_C"/>
    <property type="match status" value="1"/>
</dbReference>
<name>A0A2P6N529_9EUKA</name>
<sequence>MTGESGSLVPYSLFHVSNLLRGIELQRPQSFPISNNHSKPVPTQSVNMKCTALLIALLCILSLANALFDDVEVFDYLIVGGGAAGSLMASRLSEDPSKTVLVCSACDDGTSSGAENILNAGLYTRNGADYFTTTQLFTQRNIREVRSNLPGGGTRLYGAINIPSSKNLIDKTWPAGLKYNTMLPYLNKLQDHFCHYLPFSQTNITAEECTTYHGRPSPIGMSISPPVPGPDTAIAQDLFNVVPQSNISVVPDPWNPNYQSKGSYLWPTHYFHNRAVANDINSKRTRESTWTGFLPLTLRQQRRNLVFRTESEGRELIYAKDLALFPGIRARLGLNLFSGLNPTPRVVGVKYEKDGDFQYAFAKRQVIISAGVEGTPHLLQANGIGPADLLTSLGIPVVVNNPAVGQNIAAHQAVTIAFQAKQAIPVTSNQAASVRGLLSSPFNQGFPDLEIEFLFGLSVDKLDVAFDGIDPYYFSTPSVNGAFPAISVLLEDVNPQWRGSINITSKKFHANSQVEYGWPKDGAGYATSVDYQKLSWAYQKIRGIFLGNNSFSSKHIVAETIPGNPALDLIHSAQVQHSIYHTTGGLNIGTATDLTGAVKGLTGLTVCDNSLIPHPPNGNPTTTMLALCEYVADQIKLRA</sequence>
<dbReference type="InterPro" id="IPR007867">
    <property type="entry name" value="GMC_OxRtase_C"/>
</dbReference>
<accession>A0A2P6N529</accession>
<organism evidence="7 8">
    <name type="scientific">Planoprotostelium fungivorum</name>
    <dbReference type="NCBI Taxonomy" id="1890364"/>
    <lineage>
        <taxon>Eukaryota</taxon>
        <taxon>Amoebozoa</taxon>
        <taxon>Evosea</taxon>
        <taxon>Variosea</taxon>
        <taxon>Cavosteliida</taxon>
        <taxon>Cavosteliaceae</taxon>
        <taxon>Planoprotostelium</taxon>
    </lineage>
</organism>
<feature type="domain" description="Glucose-methanol-choline oxidoreductase N-terminal" evidence="5">
    <location>
        <begin position="285"/>
        <end position="412"/>
    </location>
</feature>
<dbReference type="GO" id="GO:0050660">
    <property type="term" value="F:flavin adenine dinucleotide binding"/>
    <property type="evidence" value="ECO:0007669"/>
    <property type="project" value="InterPro"/>
</dbReference>